<dbReference type="EMBL" id="CP036278">
    <property type="protein sequence ID" value="QDU56180.1"/>
    <property type="molecule type" value="Genomic_DNA"/>
</dbReference>
<protein>
    <submittedName>
        <fullName evidence="1">Uncharacterized protein</fullName>
    </submittedName>
</protein>
<reference evidence="1 2" key="1">
    <citation type="submission" date="2019-02" db="EMBL/GenBank/DDBJ databases">
        <title>Deep-cultivation of Planctomycetes and their phenomic and genomic characterization uncovers novel biology.</title>
        <authorList>
            <person name="Wiegand S."/>
            <person name="Jogler M."/>
            <person name="Boedeker C."/>
            <person name="Pinto D."/>
            <person name="Vollmers J."/>
            <person name="Rivas-Marin E."/>
            <person name="Kohn T."/>
            <person name="Peeters S.H."/>
            <person name="Heuer A."/>
            <person name="Rast P."/>
            <person name="Oberbeckmann S."/>
            <person name="Bunk B."/>
            <person name="Jeske O."/>
            <person name="Meyerdierks A."/>
            <person name="Storesund J.E."/>
            <person name="Kallscheuer N."/>
            <person name="Luecker S."/>
            <person name="Lage O.M."/>
            <person name="Pohl T."/>
            <person name="Merkel B.J."/>
            <person name="Hornburger P."/>
            <person name="Mueller R.-W."/>
            <person name="Bruemmer F."/>
            <person name="Labrenz M."/>
            <person name="Spormann A.M."/>
            <person name="Op den Camp H."/>
            <person name="Overmann J."/>
            <person name="Amann R."/>
            <person name="Jetten M.S.M."/>
            <person name="Mascher T."/>
            <person name="Medema M.H."/>
            <person name="Devos D.P."/>
            <person name="Kaster A.-K."/>
            <person name="Ovreas L."/>
            <person name="Rohde M."/>
            <person name="Galperin M.Y."/>
            <person name="Jogler C."/>
        </authorList>
    </citation>
    <scope>NUCLEOTIDE SEQUENCE [LARGE SCALE GENOMIC DNA]</scope>
    <source>
        <strain evidence="1 2">Pan181</strain>
    </source>
</reference>
<evidence type="ECO:0000313" key="2">
    <source>
        <dbReference type="Proteomes" id="UP000315750"/>
    </source>
</evidence>
<sequence>MEIRHHVSGSYHGRNVVVSQVSVLDAIREGMWDFEPQPLNADEYSATKAMPGTKAKLDVLAERAQRGLPLWHDEDRVEYDDGKDLPPSRA</sequence>
<accession>A0A518AN86</accession>
<gene>
    <name evidence="1" type="ORF">Pan181_23850</name>
</gene>
<keyword evidence="2" id="KW-1185">Reference proteome</keyword>
<organism evidence="1 2">
    <name type="scientific">Aeoliella mucimassa</name>
    <dbReference type="NCBI Taxonomy" id="2527972"/>
    <lineage>
        <taxon>Bacteria</taxon>
        <taxon>Pseudomonadati</taxon>
        <taxon>Planctomycetota</taxon>
        <taxon>Planctomycetia</taxon>
        <taxon>Pirellulales</taxon>
        <taxon>Lacipirellulaceae</taxon>
        <taxon>Aeoliella</taxon>
    </lineage>
</organism>
<proteinExistence type="predicted"/>
<name>A0A518AN86_9BACT</name>
<dbReference type="AlphaFoldDB" id="A0A518AN86"/>
<dbReference type="KEGG" id="amuc:Pan181_23850"/>
<evidence type="ECO:0000313" key="1">
    <source>
        <dbReference type="EMBL" id="QDU56180.1"/>
    </source>
</evidence>
<dbReference type="Proteomes" id="UP000315750">
    <property type="component" value="Chromosome"/>
</dbReference>